<evidence type="ECO:0000256" key="3">
    <source>
        <dbReference type="ARBA" id="ARBA00022777"/>
    </source>
</evidence>
<dbReference type="PANTHER" id="PTHR13902">
    <property type="entry name" value="SERINE/THREONINE-PROTEIN KINASE WNK WITH NO LYSINE -RELATED"/>
    <property type="match status" value="1"/>
</dbReference>
<evidence type="ECO:0000259" key="6">
    <source>
        <dbReference type="PROSITE" id="PS50011"/>
    </source>
</evidence>
<sequence length="213" mass="24413">MKFYTSWVDIAKRNINFVIEMFISGLLYLHSRNPPVIHRDLKCDNIFVNGNQKEVKIGDLGLAAFLCNSHAACCVEITYQVDETEQCATEVRAATSRKSDVNQYTDIWAQREPEELSCQGIRDINCDEVHETLKELNFAKEKRIISMDSQNESDARNSFSKNSLLDCDLSYDYENEIRQELRWLKAKYSGALLPHFLHRASSLPVDAVDVQGL</sequence>
<dbReference type="PROSITE" id="PS50011">
    <property type="entry name" value="PROTEIN_KINASE_DOM"/>
    <property type="match status" value="1"/>
</dbReference>
<comment type="caution">
    <text evidence="7">The sequence shown here is derived from an EMBL/GenBank/DDBJ whole genome shotgun (WGS) entry which is preliminary data.</text>
</comment>
<comment type="catalytic activity">
    <reaction evidence="5">
        <text>L-seryl-[protein] + ATP = O-phospho-L-seryl-[protein] + ADP + H(+)</text>
        <dbReference type="Rhea" id="RHEA:17989"/>
        <dbReference type="Rhea" id="RHEA-COMP:9863"/>
        <dbReference type="Rhea" id="RHEA-COMP:11604"/>
        <dbReference type="ChEBI" id="CHEBI:15378"/>
        <dbReference type="ChEBI" id="CHEBI:29999"/>
        <dbReference type="ChEBI" id="CHEBI:30616"/>
        <dbReference type="ChEBI" id="CHEBI:83421"/>
        <dbReference type="ChEBI" id="CHEBI:456216"/>
        <dbReference type="EC" id="2.7.11.1"/>
    </reaction>
</comment>
<dbReference type="GO" id="GO:0004674">
    <property type="term" value="F:protein serine/threonine kinase activity"/>
    <property type="evidence" value="ECO:0007669"/>
    <property type="project" value="UniProtKB-KW"/>
</dbReference>
<dbReference type="InterPro" id="IPR050588">
    <property type="entry name" value="WNK_Ser-Thr_kinase"/>
</dbReference>
<protein>
    <recommendedName>
        <fullName evidence="1">non-specific serine/threonine protein kinase</fullName>
        <ecNumber evidence="1">2.7.11.1</ecNumber>
    </recommendedName>
</protein>
<proteinExistence type="predicted"/>
<accession>A0AAD5JLV2</accession>
<dbReference type="EC" id="2.7.11.1" evidence="1"/>
<keyword evidence="2" id="KW-0723">Serine/threonine-protein kinase</keyword>
<feature type="domain" description="Protein kinase" evidence="6">
    <location>
        <begin position="1"/>
        <end position="213"/>
    </location>
</feature>
<evidence type="ECO:0000256" key="4">
    <source>
        <dbReference type="ARBA" id="ARBA00047899"/>
    </source>
</evidence>
<dbReference type="Pfam" id="PF00069">
    <property type="entry name" value="Pkinase"/>
    <property type="match status" value="1"/>
</dbReference>
<reference evidence="7" key="2">
    <citation type="submission" date="2023-02" db="EMBL/GenBank/DDBJ databases">
        <authorList>
            <person name="Swenson N.G."/>
            <person name="Wegrzyn J.L."/>
            <person name="Mcevoy S.L."/>
        </authorList>
    </citation>
    <scope>NUCLEOTIDE SEQUENCE</scope>
    <source>
        <strain evidence="7">91603</strain>
        <tissue evidence="7">Leaf</tissue>
    </source>
</reference>
<dbReference type="InterPro" id="IPR011009">
    <property type="entry name" value="Kinase-like_dom_sf"/>
</dbReference>
<evidence type="ECO:0000313" key="7">
    <source>
        <dbReference type="EMBL" id="KAI9195541.1"/>
    </source>
</evidence>
<keyword evidence="8" id="KW-1185">Reference proteome</keyword>
<reference evidence="7" key="1">
    <citation type="journal article" date="2022" name="Plant J.">
        <title>Strategies of tolerance reflected in two North American maple genomes.</title>
        <authorList>
            <person name="McEvoy S.L."/>
            <person name="Sezen U.U."/>
            <person name="Trouern-Trend A."/>
            <person name="McMahon S.M."/>
            <person name="Schaberg P.G."/>
            <person name="Yang J."/>
            <person name="Wegrzyn J.L."/>
            <person name="Swenson N.G."/>
        </authorList>
    </citation>
    <scope>NUCLEOTIDE SEQUENCE</scope>
    <source>
        <strain evidence="7">91603</strain>
    </source>
</reference>
<name>A0AAD5JLV2_ACENE</name>
<gene>
    <name evidence="7" type="ORF">LWI28_015874</name>
</gene>
<comment type="catalytic activity">
    <reaction evidence="4">
        <text>L-threonyl-[protein] + ATP = O-phospho-L-threonyl-[protein] + ADP + H(+)</text>
        <dbReference type="Rhea" id="RHEA:46608"/>
        <dbReference type="Rhea" id="RHEA-COMP:11060"/>
        <dbReference type="Rhea" id="RHEA-COMP:11605"/>
        <dbReference type="ChEBI" id="CHEBI:15378"/>
        <dbReference type="ChEBI" id="CHEBI:30013"/>
        <dbReference type="ChEBI" id="CHEBI:30616"/>
        <dbReference type="ChEBI" id="CHEBI:61977"/>
        <dbReference type="ChEBI" id="CHEBI:456216"/>
        <dbReference type="EC" id="2.7.11.1"/>
    </reaction>
</comment>
<keyword evidence="3" id="KW-0418">Kinase</keyword>
<dbReference type="Proteomes" id="UP001064489">
    <property type="component" value="Chromosome 1"/>
</dbReference>
<keyword evidence="3" id="KW-0808">Transferase</keyword>
<dbReference type="EMBL" id="JAJSOW010000003">
    <property type="protein sequence ID" value="KAI9195541.1"/>
    <property type="molecule type" value="Genomic_DNA"/>
</dbReference>
<evidence type="ECO:0000313" key="8">
    <source>
        <dbReference type="Proteomes" id="UP001064489"/>
    </source>
</evidence>
<dbReference type="GO" id="GO:0005524">
    <property type="term" value="F:ATP binding"/>
    <property type="evidence" value="ECO:0007669"/>
    <property type="project" value="InterPro"/>
</dbReference>
<evidence type="ECO:0000256" key="1">
    <source>
        <dbReference type="ARBA" id="ARBA00012513"/>
    </source>
</evidence>
<evidence type="ECO:0000256" key="2">
    <source>
        <dbReference type="ARBA" id="ARBA00022527"/>
    </source>
</evidence>
<dbReference type="InterPro" id="IPR008271">
    <property type="entry name" value="Ser/Thr_kinase_AS"/>
</dbReference>
<dbReference type="SUPFAM" id="SSF56112">
    <property type="entry name" value="Protein kinase-like (PK-like)"/>
    <property type="match status" value="1"/>
</dbReference>
<dbReference type="AlphaFoldDB" id="A0AAD5JLV2"/>
<dbReference type="Gene3D" id="1.10.510.10">
    <property type="entry name" value="Transferase(Phosphotransferase) domain 1"/>
    <property type="match status" value="1"/>
</dbReference>
<evidence type="ECO:0000256" key="5">
    <source>
        <dbReference type="ARBA" id="ARBA00048679"/>
    </source>
</evidence>
<dbReference type="PROSITE" id="PS00108">
    <property type="entry name" value="PROTEIN_KINASE_ST"/>
    <property type="match status" value="1"/>
</dbReference>
<dbReference type="InterPro" id="IPR000719">
    <property type="entry name" value="Prot_kinase_dom"/>
</dbReference>
<organism evidence="7 8">
    <name type="scientific">Acer negundo</name>
    <name type="common">Box elder</name>
    <dbReference type="NCBI Taxonomy" id="4023"/>
    <lineage>
        <taxon>Eukaryota</taxon>
        <taxon>Viridiplantae</taxon>
        <taxon>Streptophyta</taxon>
        <taxon>Embryophyta</taxon>
        <taxon>Tracheophyta</taxon>
        <taxon>Spermatophyta</taxon>
        <taxon>Magnoliopsida</taxon>
        <taxon>eudicotyledons</taxon>
        <taxon>Gunneridae</taxon>
        <taxon>Pentapetalae</taxon>
        <taxon>rosids</taxon>
        <taxon>malvids</taxon>
        <taxon>Sapindales</taxon>
        <taxon>Sapindaceae</taxon>
        <taxon>Hippocastanoideae</taxon>
        <taxon>Acereae</taxon>
        <taxon>Acer</taxon>
    </lineage>
</organism>